<dbReference type="EC" id="3.2.1.21" evidence="2"/>
<protein>
    <recommendedName>
        <fullName evidence="2">beta-glucosidase</fullName>
        <ecNumber evidence="2">3.2.1.21</ecNumber>
    </recommendedName>
</protein>
<keyword evidence="3 7" id="KW-0378">Hydrolase</keyword>
<dbReference type="GO" id="GO:0008422">
    <property type="term" value="F:beta-glucosidase activity"/>
    <property type="evidence" value="ECO:0007669"/>
    <property type="project" value="UniProtKB-EC"/>
</dbReference>
<dbReference type="Proteomes" id="UP000033400">
    <property type="component" value="Unassembled WGS sequence"/>
</dbReference>
<dbReference type="GO" id="GO:0005829">
    <property type="term" value="C:cytosol"/>
    <property type="evidence" value="ECO:0007669"/>
    <property type="project" value="TreeGrafter"/>
</dbReference>
<evidence type="ECO:0000256" key="5">
    <source>
        <dbReference type="PROSITE-ProRule" id="PRU10055"/>
    </source>
</evidence>
<dbReference type="Gene3D" id="3.20.20.80">
    <property type="entry name" value="Glycosidases"/>
    <property type="match status" value="1"/>
</dbReference>
<name>A0A0F4V724_PSEFL</name>
<evidence type="ECO:0000256" key="1">
    <source>
        <dbReference type="ARBA" id="ARBA00010838"/>
    </source>
</evidence>
<dbReference type="Pfam" id="PF00232">
    <property type="entry name" value="Glyco_hydro_1"/>
    <property type="match status" value="2"/>
</dbReference>
<evidence type="ECO:0000256" key="4">
    <source>
        <dbReference type="ARBA" id="ARBA00023295"/>
    </source>
</evidence>
<evidence type="ECO:0000256" key="2">
    <source>
        <dbReference type="ARBA" id="ARBA00012744"/>
    </source>
</evidence>
<organism evidence="8 9">
    <name type="scientific">Pseudomonas fluorescens</name>
    <dbReference type="NCBI Taxonomy" id="294"/>
    <lineage>
        <taxon>Bacteria</taxon>
        <taxon>Pseudomonadati</taxon>
        <taxon>Pseudomonadota</taxon>
        <taxon>Gammaproteobacteria</taxon>
        <taxon>Pseudomonadales</taxon>
        <taxon>Pseudomonadaceae</taxon>
        <taxon>Pseudomonas</taxon>
    </lineage>
</organism>
<dbReference type="PANTHER" id="PTHR10353">
    <property type="entry name" value="GLYCOSYL HYDROLASE"/>
    <property type="match status" value="1"/>
</dbReference>
<comment type="similarity">
    <text evidence="1 6">Belongs to the glycosyl hydrolase 1 family.</text>
</comment>
<sequence>MKGLPKGFLWGTATSGHQTEGSNINADSWVLENVKPTMFSQRSGDACASYSRYEEDAALAASLGFNCQRLSLEWSRIEPVEGFFSIAELDHYARVLEACHRHNLAPMVTFNHYTVPRWFAARGGFEVADGADLFARFAERTTQRLGDLFAVATTFNEPNIARQLHWIPTVRRAKPIIDAMIAASAKAVGSDRFGTVIFSDPNVAEAIMLDAHAKAYQAIKAGPGTFPVGVSLAIMDEQGVGPSNLVAAKQREVYEPWLRAAAQSDFVGVQTYSRELVGSEGNLAPEPGVELTTMGYEYYPEALGATIRYAAKATGKPVYVTENGVATPDDTRRIDFIDRSLLQVQSCLDEGIDVRGYVHWSLLDNYEWHRGLEPKFGLVAVDPQTFARTPKPSAYHLGSIAQRNRV</sequence>
<feature type="active site" description="Nucleophile" evidence="5">
    <location>
        <position position="322"/>
    </location>
</feature>
<dbReference type="InterPro" id="IPR018120">
    <property type="entry name" value="Glyco_hydro_1_AS"/>
</dbReference>
<accession>A0A0F4V724</accession>
<dbReference type="PATRIC" id="fig|294.133.peg.3022"/>
<reference evidence="8 9" key="1">
    <citation type="submission" date="2015-03" db="EMBL/GenBank/DDBJ databases">
        <title>Comparative genomics of Pseudomonas insights into diversity of traits involved in vanlence and defense.</title>
        <authorList>
            <person name="Qin Y."/>
        </authorList>
    </citation>
    <scope>NUCLEOTIDE SEQUENCE [LARGE SCALE GENOMIC DNA]</scope>
    <source>
        <strain evidence="8 9">H24</strain>
    </source>
</reference>
<evidence type="ECO:0000256" key="6">
    <source>
        <dbReference type="RuleBase" id="RU003690"/>
    </source>
</evidence>
<evidence type="ECO:0000256" key="3">
    <source>
        <dbReference type="ARBA" id="ARBA00022801"/>
    </source>
</evidence>
<dbReference type="EMBL" id="LACH01000036">
    <property type="protein sequence ID" value="KJZ64586.1"/>
    <property type="molecule type" value="Genomic_DNA"/>
</dbReference>
<dbReference type="PRINTS" id="PR00131">
    <property type="entry name" value="GLHYDRLASE1"/>
</dbReference>
<keyword evidence="4 7" id="KW-0326">Glycosidase</keyword>
<dbReference type="AlphaFoldDB" id="A0A0F4V724"/>
<dbReference type="PROSITE" id="PS00653">
    <property type="entry name" value="GLYCOSYL_HYDROL_F1_2"/>
    <property type="match status" value="1"/>
</dbReference>
<dbReference type="SUPFAM" id="SSF51445">
    <property type="entry name" value="(Trans)glycosidases"/>
    <property type="match status" value="1"/>
</dbReference>
<gene>
    <name evidence="8" type="ORF">VD17_17075</name>
</gene>
<comment type="caution">
    <text evidence="8">The sequence shown here is derived from an EMBL/GenBank/DDBJ whole genome shotgun (WGS) entry which is preliminary data.</text>
</comment>
<evidence type="ECO:0000313" key="9">
    <source>
        <dbReference type="Proteomes" id="UP000033400"/>
    </source>
</evidence>
<evidence type="ECO:0000256" key="7">
    <source>
        <dbReference type="RuleBase" id="RU004468"/>
    </source>
</evidence>
<dbReference type="InterPro" id="IPR017853">
    <property type="entry name" value="GH"/>
</dbReference>
<dbReference type="PANTHER" id="PTHR10353:SF36">
    <property type="entry name" value="LP05116P"/>
    <property type="match status" value="1"/>
</dbReference>
<dbReference type="InterPro" id="IPR033132">
    <property type="entry name" value="GH_1_N_CS"/>
</dbReference>
<evidence type="ECO:0000313" key="8">
    <source>
        <dbReference type="EMBL" id="KJZ64586.1"/>
    </source>
</evidence>
<dbReference type="PROSITE" id="PS00572">
    <property type="entry name" value="GLYCOSYL_HYDROL_F1_1"/>
    <property type="match status" value="1"/>
</dbReference>
<dbReference type="InterPro" id="IPR001360">
    <property type="entry name" value="Glyco_hydro_1"/>
</dbReference>
<dbReference type="GO" id="GO:0016052">
    <property type="term" value="P:carbohydrate catabolic process"/>
    <property type="evidence" value="ECO:0007669"/>
    <property type="project" value="TreeGrafter"/>
</dbReference>
<proteinExistence type="inferred from homology"/>